<feature type="signal peptide" evidence="1">
    <location>
        <begin position="1"/>
        <end position="26"/>
    </location>
</feature>
<dbReference type="AlphaFoldDB" id="A0A537L1I3"/>
<feature type="chain" id="PRO_5022186069" evidence="1">
    <location>
        <begin position="27"/>
        <end position="112"/>
    </location>
</feature>
<evidence type="ECO:0000256" key="1">
    <source>
        <dbReference type="SAM" id="SignalP"/>
    </source>
</evidence>
<sequence length="112" mass="11479">MKRMLAAFAAALTLALSLAYGTPAFADLKAVVNAICDADTNTIVATFGPTAFGFPGTGAGVGSDCGGFMLSMDQAGWHVIHDLRTGGAWWQGSAGTACPQGDACYTLIFLKN</sequence>
<proteinExistence type="predicted"/>
<reference evidence="2 3" key="1">
    <citation type="journal article" date="2019" name="Nat. Microbiol.">
        <title>Mediterranean grassland soil C-N compound turnover is dependent on rainfall and depth, and is mediated by genomically divergent microorganisms.</title>
        <authorList>
            <person name="Diamond S."/>
            <person name="Andeer P.F."/>
            <person name="Li Z."/>
            <person name="Crits-Christoph A."/>
            <person name="Burstein D."/>
            <person name="Anantharaman K."/>
            <person name="Lane K.R."/>
            <person name="Thomas B.C."/>
            <person name="Pan C."/>
            <person name="Northen T.R."/>
            <person name="Banfield J.F."/>
        </authorList>
    </citation>
    <scope>NUCLEOTIDE SEQUENCE [LARGE SCALE GENOMIC DNA]</scope>
    <source>
        <strain evidence="2">NP_4</strain>
    </source>
</reference>
<name>A0A537L1I3_9BACT</name>
<keyword evidence="1" id="KW-0732">Signal</keyword>
<dbReference type="EMBL" id="VBAL01000090">
    <property type="protein sequence ID" value="TMJ01859.1"/>
    <property type="molecule type" value="Genomic_DNA"/>
</dbReference>
<evidence type="ECO:0000313" key="3">
    <source>
        <dbReference type="Proteomes" id="UP000319353"/>
    </source>
</evidence>
<organism evidence="2 3">
    <name type="scientific">Candidatus Segetimicrobium genomatis</name>
    <dbReference type="NCBI Taxonomy" id="2569760"/>
    <lineage>
        <taxon>Bacteria</taxon>
        <taxon>Bacillati</taxon>
        <taxon>Candidatus Sysuimicrobiota</taxon>
        <taxon>Candidatus Sysuimicrobiia</taxon>
        <taxon>Candidatus Sysuimicrobiales</taxon>
        <taxon>Candidatus Segetimicrobiaceae</taxon>
        <taxon>Candidatus Segetimicrobium</taxon>
    </lineage>
</organism>
<accession>A0A537L1I3</accession>
<protein>
    <submittedName>
        <fullName evidence="2">Uncharacterized protein</fullName>
    </submittedName>
</protein>
<dbReference type="Proteomes" id="UP000319353">
    <property type="component" value="Unassembled WGS sequence"/>
</dbReference>
<gene>
    <name evidence="2" type="ORF">E6H01_07325</name>
</gene>
<evidence type="ECO:0000313" key="2">
    <source>
        <dbReference type="EMBL" id="TMJ01859.1"/>
    </source>
</evidence>
<comment type="caution">
    <text evidence="2">The sequence shown here is derived from an EMBL/GenBank/DDBJ whole genome shotgun (WGS) entry which is preliminary data.</text>
</comment>